<feature type="domain" description="Nudix hydrolase" evidence="1">
    <location>
        <begin position="5"/>
        <end position="154"/>
    </location>
</feature>
<dbReference type="PANTHER" id="PTHR16099:SF5">
    <property type="entry name" value="NUCLEOTIDE TRIPHOSPHATE DIPHOSPHATASE NUDT15"/>
    <property type="match status" value="1"/>
</dbReference>
<evidence type="ECO:0000313" key="3">
    <source>
        <dbReference type="Proteomes" id="UP000827724"/>
    </source>
</evidence>
<protein>
    <submittedName>
        <fullName evidence="2">Nudix domain-containing</fullName>
    </submittedName>
</protein>
<dbReference type="EMBL" id="JAIWOZ010000002">
    <property type="protein sequence ID" value="KAH6609456.1"/>
    <property type="molecule type" value="Genomic_DNA"/>
</dbReference>
<dbReference type="Proteomes" id="UP000827724">
    <property type="component" value="Unassembled WGS sequence"/>
</dbReference>
<reference evidence="2" key="1">
    <citation type="submission" date="2021-08" db="EMBL/GenBank/DDBJ databases">
        <title>Chromosome-Level Trichoderma cornu-damae using Hi-C Data.</title>
        <authorList>
            <person name="Kim C.S."/>
        </authorList>
    </citation>
    <scope>NUCLEOTIDE SEQUENCE</scope>
    <source>
        <strain evidence="2">KA19-0412C</strain>
    </source>
</reference>
<keyword evidence="3" id="KW-1185">Reference proteome</keyword>
<dbReference type="SUPFAM" id="SSF55811">
    <property type="entry name" value="Nudix"/>
    <property type="match status" value="1"/>
</dbReference>
<dbReference type="AlphaFoldDB" id="A0A9P8TVD7"/>
<organism evidence="2 3">
    <name type="scientific">Trichoderma cornu-damae</name>
    <dbReference type="NCBI Taxonomy" id="654480"/>
    <lineage>
        <taxon>Eukaryota</taxon>
        <taxon>Fungi</taxon>
        <taxon>Dikarya</taxon>
        <taxon>Ascomycota</taxon>
        <taxon>Pezizomycotina</taxon>
        <taxon>Sordariomycetes</taxon>
        <taxon>Hypocreomycetidae</taxon>
        <taxon>Hypocreales</taxon>
        <taxon>Hypocreaceae</taxon>
        <taxon>Trichoderma</taxon>
    </lineage>
</organism>
<dbReference type="GO" id="GO:0035539">
    <property type="term" value="F:8-oxo-7,8-dihydrodeoxyguanosine triphosphate pyrophosphatase activity"/>
    <property type="evidence" value="ECO:0007669"/>
    <property type="project" value="TreeGrafter"/>
</dbReference>
<dbReference type="Gene3D" id="3.90.79.10">
    <property type="entry name" value="Nucleoside Triphosphate Pyrophosphohydrolase"/>
    <property type="match status" value="1"/>
</dbReference>
<dbReference type="InterPro" id="IPR015797">
    <property type="entry name" value="NUDIX_hydrolase-like_dom_sf"/>
</dbReference>
<accession>A0A9P8TVD7</accession>
<proteinExistence type="predicted"/>
<evidence type="ECO:0000313" key="2">
    <source>
        <dbReference type="EMBL" id="KAH6609456.1"/>
    </source>
</evidence>
<dbReference type="GO" id="GO:0006203">
    <property type="term" value="P:dGTP catabolic process"/>
    <property type="evidence" value="ECO:0007669"/>
    <property type="project" value="TreeGrafter"/>
</dbReference>
<dbReference type="InterPro" id="IPR000086">
    <property type="entry name" value="NUDIX_hydrolase_dom"/>
</dbReference>
<dbReference type="FunFam" id="3.90.79.10:FF:000060">
    <property type="entry name" value="Nudix hydrolase 1"/>
    <property type="match status" value="1"/>
</dbReference>
<sequence length="175" mass="18978">MATQYPKVGVAAVIGDANGKFLVSKRKGGHGAGEFLPSFPSSPLGILHVRTWQFPGGHLEFGEAIVACAERETEEETALVVKGAGVIAATNDVFEADKKHYITLFVKCVMTNPDAVPQTMEPEKSEGWHWKTWEELKQIDEAARTGASGDTLFLPLVHLLEQTPNIHDLLGSKGL</sequence>
<dbReference type="Pfam" id="PF00293">
    <property type="entry name" value="NUDIX"/>
    <property type="match status" value="1"/>
</dbReference>
<dbReference type="CDD" id="cd04678">
    <property type="entry name" value="NUDIX_MTH2_Nudt15"/>
    <property type="match status" value="1"/>
</dbReference>
<gene>
    <name evidence="2" type="ORF">Trco_002802</name>
</gene>
<evidence type="ECO:0000259" key="1">
    <source>
        <dbReference type="PROSITE" id="PS51462"/>
    </source>
</evidence>
<comment type="caution">
    <text evidence="2">The sequence shown here is derived from an EMBL/GenBank/DDBJ whole genome shotgun (WGS) entry which is preliminary data.</text>
</comment>
<name>A0A9P8TVD7_9HYPO</name>
<dbReference type="PROSITE" id="PS51462">
    <property type="entry name" value="NUDIX"/>
    <property type="match status" value="1"/>
</dbReference>
<dbReference type="OrthoDB" id="447842at2759"/>
<dbReference type="GO" id="GO:0005829">
    <property type="term" value="C:cytosol"/>
    <property type="evidence" value="ECO:0007669"/>
    <property type="project" value="TreeGrafter"/>
</dbReference>
<dbReference type="PANTHER" id="PTHR16099">
    <property type="entry name" value="8-OXO-DGTP DIPHOSPHATES NUDT15"/>
    <property type="match status" value="1"/>
</dbReference>